<dbReference type="Gene3D" id="2.60.40.10">
    <property type="entry name" value="Immunoglobulins"/>
    <property type="match status" value="3"/>
</dbReference>
<dbReference type="KEGG" id="amex:103029644"/>
<dbReference type="InterPro" id="IPR007110">
    <property type="entry name" value="Ig-like_dom"/>
</dbReference>
<evidence type="ECO:0000259" key="3">
    <source>
        <dbReference type="PROSITE" id="PS50835"/>
    </source>
</evidence>
<feature type="chain" id="PRO_5035857911" evidence="2">
    <location>
        <begin position="22"/>
        <end position="432"/>
    </location>
</feature>
<protein>
    <submittedName>
        <fullName evidence="4">Leukocyte immunoglobulin-like receptor subfamily B member 3 isoform X1</fullName>
    </submittedName>
</protein>
<reference evidence="4 5" key="1">
    <citation type="submission" date="2021-07" db="EMBL/GenBank/DDBJ databases">
        <authorList>
            <person name="Imarazene B."/>
            <person name="Zahm M."/>
            <person name="Klopp C."/>
            <person name="Cabau C."/>
            <person name="Beille S."/>
            <person name="Jouanno E."/>
            <person name="Castinel A."/>
            <person name="Lluch J."/>
            <person name="Gil L."/>
            <person name="Kuchtly C."/>
            <person name="Lopez Roques C."/>
            <person name="Donnadieu C."/>
            <person name="Parrinello H."/>
            <person name="Journot L."/>
            <person name="Du K."/>
            <person name="Schartl M."/>
            <person name="Retaux S."/>
            <person name="Guiguen Y."/>
        </authorList>
    </citation>
    <scope>NUCLEOTIDE SEQUENCE [LARGE SCALE GENOMIC DNA]</scope>
    <source>
        <strain evidence="4">Pach_M1</strain>
        <tissue evidence="4">Testis</tissue>
    </source>
</reference>
<proteinExistence type="predicted"/>
<dbReference type="PANTHER" id="PTHR36859:SF1">
    <property type="entry name" value="PROTEIN HIDE1"/>
    <property type="match status" value="1"/>
</dbReference>
<dbReference type="PROSITE" id="PS50835">
    <property type="entry name" value="IG_LIKE"/>
    <property type="match status" value="1"/>
</dbReference>
<keyword evidence="1" id="KW-1133">Transmembrane helix</keyword>
<evidence type="ECO:0000313" key="5">
    <source>
        <dbReference type="Proteomes" id="UP000752171"/>
    </source>
</evidence>
<gene>
    <name evidence="4" type="ORF">AMEX_G7362</name>
</gene>
<name>A0A8T2M105_ASTMX</name>
<organism evidence="4 5">
    <name type="scientific">Astyanax mexicanus</name>
    <name type="common">Blind cave fish</name>
    <name type="synonym">Astyanax fasciatus mexicanus</name>
    <dbReference type="NCBI Taxonomy" id="7994"/>
    <lineage>
        <taxon>Eukaryota</taxon>
        <taxon>Metazoa</taxon>
        <taxon>Chordata</taxon>
        <taxon>Craniata</taxon>
        <taxon>Vertebrata</taxon>
        <taxon>Euteleostomi</taxon>
        <taxon>Actinopterygii</taxon>
        <taxon>Neopterygii</taxon>
        <taxon>Teleostei</taxon>
        <taxon>Ostariophysi</taxon>
        <taxon>Characiformes</taxon>
        <taxon>Characoidei</taxon>
        <taxon>Acestrorhamphidae</taxon>
        <taxon>Acestrorhamphinae</taxon>
        <taxon>Astyanax</taxon>
    </lineage>
</organism>
<evidence type="ECO:0000256" key="2">
    <source>
        <dbReference type="SAM" id="SignalP"/>
    </source>
</evidence>
<evidence type="ECO:0000256" key="1">
    <source>
        <dbReference type="SAM" id="Phobius"/>
    </source>
</evidence>
<feature type="transmembrane region" description="Helical" evidence="1">
    <location>
        <begin position="336"/>
        <end position="360"/>
    </location>
</feature>
<dbReference type="InterPro" id="IPR041066">
    <property type="entry name" value="C19orf38_Ig"/>
</dbReference>
<dbReference type="EMBL" id="JAICCE010000005">
    <property type="protein sequence ID" value="KAG9277360.1"/>
    <property type="molecule type" value="Genomic_DNA"/>
</dbReference>
<dbReference type="Proteomes" id="UP000752171">
    <property type="component" value="Unassembled WGS sequence"/>
</dbReference>
<keyword evidence="1" id="KW-0472">Membrane</keyword>
<accession>A0A8T2M105</accession>
<dbReference type="InterPro" id="IPR036179">
    <property type="entry name" value="Ig-like_dom_sf"/>
</dbReference>
<dbReference type="SUPFAM" id="SSF48726">
    <property type="entry name" value="Immunoglobulin"/>
    <property type="match status" value="3"/>
</dbReference>
<feature type="signal peptide" evidence="2">
    <location>
        <begin position="1"/>
        <end position="21"/>
    </location>
</feature>
<keyword evidence="1" id="KW-0812">Transmembrane</keyword>
<dbReference type="InterPro" id="IPR040438">
    <property type="entry name" value="HIDE1"/>
</dbReference>
<dbReference type="InterPro" id="IPR013783">
    <property type="entry name" value="Ig-like_fold"/>
</dbReference>
<sequence>MLCTFILLFCFSADLFDFGLADPPGSPPAPVLIQDQNRGSSLVLRCQTPQGHKGRLFKLYKTQDLVDTVQLDAEQTQAEFQLQDGTMEQETYYCCQYDNSMISPYTTVRAPPPGPIRPLTPPQLLVTPSDGRAIPGQMMHFHCQVPPTSLVQNPLTFVLRRRPWGAHIDQEVGRSSSPHFKVGPVSQKEGGTYTCLYQRTMSERIQNSDSSSAVAVNIAAHLPPPQLSHDGEGMLVCTGSPSYPGAHFSLYRQGADDPSARRHAPMVKHSAQFNVSEVHRQVGGGYQCQYSVLLGHEWAHSERSAAITLPCPTGSSFCSVPPTGYIPPSKGDRVDLALIIGSVSAALLFMLVVVIVGIAVHKHVKAAAVKRRQREQDTLWQQVHSRDHIIDLTLQRINFSPSDNFAEGNGRISVSEPIYDCPFSTFTSPFDK</sequence>
<feature type="domain" description="Ig-like" evidence="3">
    <location>
        <begin position="122"/>
        <end position="217"/>
    </location>
</feature>
<keyword evidence="4" id="KW-0675">Receptor</keyword>
<keyword evidence="2" id="KW-0732">Signal</keyword>
<dbReference type="PANTHER" id="PTHR36859">
    <property type="entry name" value="PROTEIN HIDE1"/>
    <property type="match status" value="1"/>
</dbReference>
<evidence type="ECO:0000313" key="4">
    <source>
        <dbReference type="EMBL" id="KAG9277360.1"/>
    </source>
</evidence>
<dbReference type="AlphaFoldDB" id="A0A8T2M105"/>
<comment type="caution">
    <text evidence="4">The sequence shown here is derived from an EMBL/GenBank/DDBJ whole genome shotgun (WGS) entry which is preliminary data.</text>
</comment>
<dbReference type="Pfam" id="PF17737">
    <property type="entry name" value="Ig_C19orf38"/>
    <property type="match status" value="2"/>
</dbReference>